<proteinExistence type="predicted"/>
<feature type="non-terminal residue" evidence="1">
    <location>
        <position position="94"/>
    </location>
</feature>
<organism evidence="1">
    <name type="scientific">marine sediment metagenome</name>
    <dbReference type="NCBI Taxonomy" id="412755"/>
    <lineage>
        <taxon>unclassified sequences</taxon>
        <taxon>metagenomes</taxon>
        <taxon>ecological metagenomes</taxon>
    </lineage>
</organism>
<reference evidence="1" key="1">
    <citation type="journal article" date="2014" name="Front. Microbiol.">
        <title>High frequency of phylogenetically diverse reductive dehalogenase-homologous genes in deep subseafloor sedimentary metagenomes.</title>
        <authorList>
            <person name="Kawai M."/>
            <person name="Futagami T."/>
            <person name="Toyoda A."/>
            <person name="Takaki Y."/>
            <person name="Nishi S."/>
            <person name="Hori S."/>
            <person name="Arai W."/>
            <person name="Tsubouchi T."/>
            <person name="Morono Y."/>
            <person name="Uchiyama I."/>
            <person name="Ito T."/>
            <person name="Fujiyama A."/>
            <person name="Inagaki F."/>
            <person name="Takami H."/>
        </authorList>
    </citation>
    <scope>NUCLEOTIDE SEQUENCE</scope>
    <source>
        <strain evidence="1">Expedition CK06-06</strain>
    </source>
</reference>
<accession>X1P7P2</accession>
<evidence type="ECO:0000313" key="1">
    <source>
        <dbReference type="EMBL" id="GAI52342.1"/>
    </source>
</evidence>
<dbReference type="AlphaFoldDB" id="X1P7P2"/>
<sequence>MAQFPFKQSDIPALADSVLAGLAGHTAIYPDPPVDSADFQAAIDSYHQASADLTEARAAKEMATRGKQDALATFFFGDLVVLLILDCIQQPKPA</sequence>
<gene>
    <name evidence="1" type="ORF">S06H3_54628</name>
</gene>
<dbReference type="EMBL" id="BARV01034963">
    <property type="protein sequence ID" value="GAI52342.1"/>
    <property type="molecule type" value="Genomic_DNA"/>
</dbReference>
<name>X1P7P2_9ZZZZ</name>
<protein>
    <submittedName>
        <fullName evidence="1">Uncharacterized protein</fullName>
    </submittedName>
</protein>
<comment type="caution">
    <text evidence="1">The sequence shown here is derived from an EMBL/GenBank/DDBJ whole genome shotgun (WGS) entry which is preliminary data.</text>
</comment>